<accession>A0ABD0JAS5</accession>
<organism evidence="1 2">
    <name type="scientific">Batillaria attramentaria</name>
    <dbReference type="NCBI Taxonomy" id="370345"/>
    <lineage>
        <taxon>Eukaryota</taxon>
        <taxon>Metazoa</taxon>
        <taxon>Spiralia</taxon>
        <taxon>Lophotrochozoa</taxon>
        <taxon>Mollusca</taxon>
        <taxon>Gastropoda</taxon>
        <taxon>Caenogastropoda</taxon>
        <taxon>Sorbeoconcha</taxon>
        <taxon>Cerithioidea</taxon>
        <taxon>Batillariidae</taxon>
        <taxon>Batillaria</taxon>
    </lineage>
</organism>
<gene>
    <name evidence="1" type="ORF">BaRGS_00036812</name>
</gene>
<comment type="caution">
    <text evidence="1">The sequence shown here is derived from an EMBL/GenBank/DDBJ whole genome shotgun (WGS) entry which is preliminary data.</text>
</comment>
<reference evidence="1 2" key="1">
    <citation type="journal article" date="2023" name="Sci. Data">
        <title>Genome assembly of the Korean intertidal mud-creeper Batillaria attramentaria.</title>
        <authorList>
            <person name="Patra A.K."/>
            <person name="Ho P.T."/>
            <person name="Jun S."/>
            <person name="Lee S.J."/>
            <person name="Kim Y."/>
            <person name="Won Y.J."/>
        </authorList>
    </citation>
    <scope>NUCLEOTIDE SEQUENCE [LARGE SCALE GENOMIC DNA]</scope>
    <source>
        <strain evidence="1">Wonlab-2016</strain>
    </source>
</reference>
<evidence type="ECO:0000313" key="1">
    <source>
        <dbReference type="EMBL" id="KAK7467969.1"/>
    </source>
</evidence>
<dbReference type="Proteomes" id="UP001519460">
    <property type="component" value="Unassembled WGS sequence"/>
</dbReference>
<sequence>ENRNMFHASVQIQIDRAFVRKRFPLETLASRPLSFTKSAGCVTSWRLATATVEWPESDERGPGTTSYWPLSAGAGADARMYGIVLGWKFDSVTCVAKIGTSIFARWPPVEYSCHVNASALPETSEESFSKFYVSGSAKVLSPAVRARFDHFLVCCQQEPDETDS</sequence>
<name>A0ABD0JAS5_9CAEN</name>
<evidence type="ECO:0000313" key="2">
    <source>
        <dbReference type="Proteomes" id="UP001519460"/>
    </source>
</evidence>
<proteinExistence type="predicted"/>
<feature type="non-terminal residue" evidence="1">
    <location>
        <position position="1"/>
    </location>
</feature>
<feature type="non-terminal residue" evidence="1">
    <location>
        <position position="164"/>
    </location>
</feature>
<protein>
    <submittedName>
        <fullName evidence="1">Uncharacterized protein</fullName>
    </submittedName>
</protein>
<dbReference type="EMBL" id="JACVVK020000529">
    <property type="protein sequence ID" value="KAK7467969.1"/>
    <property type="molecule type" value="Genomic_DNA"/>
</dbReference>
<keyword evidence="2" id="KW-1185">Reference proteome</keyword>
<dbReference type="AlphaFoldDB" id="A0ABD0JAS5"/>